<dbReference type="SUPFAM" id="SSF89796">
    <property type="entry name" value="CoA-transferase family III (CaiB/BaiF)"/>
    <property type="match status" value="1"/>
</dbReference>
<dbReference type="PANTHER" id="PTHR48229:SF1">
    <property type="entry name" value="ALPHA METHYLACYL-COA RACEMASE-RELATED"/>
    <property type="match status" value="1"/>
</dbReference>
<evidence type="ECO:0000313" key="2">
    <source>
        <dbReference type="Proteomes" id="UP000283469"/>
    </source>
</evidence>
<dbReference type="OrthoDB" id="4909260at2"/>
<dbReference type="InterPro" id="IPR003673">
    <property type="entry name" value="CoA-Trfase_fam_III"/>
</dbReference>
<dbReference type="Gene3D" id="3.40.50.10540">
    <property type="entry name" value="Crotonobetainyl-coa:carnitine coa-transferase, domain 1"/>
    <property type="match status" value="1"/>
</dbReference>
<keyword evidence="1" id="KW-0808">Transferase</keyword>
<name>A0A418YVT0_9SPHN</name>
<evidence type="ECO:0000313" key="1">
    <source>
        <dbReference type="EMBL" id="RJG56334.1"/>
    </source>
</evidence>
<accession>A0A418YVT0</accession>
<keyword evidence="2" id="KW-1185">Reference proteome</keyword>
<dbReference type="InterPro" id="IPR052985">
    <property type="entry name" value="CoA-trans_III_biosynth/detox"/>
</dbReference>
<reference evidence="1 2" key="1">
    <citation type="submission" date="2018-08" db="EMBL/GenBank/DDBJ databases">
        <title>Sphingobium sp. EO9.</title>
        <authorList>
            <person name="Park Y."/>
            <person name="Kim K.H."/>
            <person name="Jeon C.O."/>
        </authorList>
    </citation>
    <scope>NUCLEOTIDE SEQUENCE [LARGE SCALE GENOMIC DNA]</scope>
    <source>
        <strain evidence="1 2">EO9</strain>
    </source>
</reference>
<protein>
    <submittedName>
        <fullName evidence="1">CoA transferase</fullName>
    </submittedName>
</protein>
<dbReference type="PANTHER" id="PTHR48229">
    <property type="entry name" value="CAIB/BAIF FAMILY ENZYME (AFU_ORTHOLOGUE AFUA_1G05360)-RELATED"/>
    <property type="match status" value="1"/>
</dbReference>
<dbReference type="InterPro" id="IPR023606">
    <property type="entry name" value="CoA-Trfase_III_dom_1_sf"/>
</dbReference>
<dbReference type="AlphaFoldDB" id="A0A418YVT0"/>
<proteinExistence type="predicted"/>
<comment type="caution">
    <text evidence="1">The sequence shown here is derived from an EMBL/GenBank/DDBJ whole genome shotgun (WGS) entry which is preliminary data.</text>
</comment>
<dbReference type="Proteomes" id="UP000283469">
    <property type="component" value="Unassembled WGS sequence"/>
</dbReference>
<sequence>MTLPLAGWAEGELRAMGMPPALTGTMLMGERAALNGFAVPGAVSAGGGCRLYAARDGHVALALARDDDRAMLPALFQDGGIDPGDDAQILAAFLARDSAALVTQGRMLGLAIARLGEVPVSPPCQVTAEGPVKARTEPLLVIDLSALWAGPLATHLIGLTGAQVVKVESRNRPDRMREGDPALFARINQDKDNVALDLREETDREALIALIRRADVVVEAARPRALRQLGIHADALVRAVPGLVWMTITGHGATGDAGNWIGFGDDASVAGGLSDAIIAASGRVGFGGDACADPLTGIYAARLALDRVRDGRGARMILSMSAIVAMALDSERRRDEKALMTDLQAWGAAQGEVFPVTDMRPAGRVAAMGQDNDVWLAQC</sequence>
<dbReference type="Pfam" id="PF02515">
    <property type="entry name" value="CoA_transf_3"/>
    <property type="match status" value="1"/>
</dbReference>
<gene>
    <name evidence="1" type="ORF">D0Z70_06370</name>
</gene>
<dbReference type="GO" id="GO:0016740">
    <property type="term" value="F:transferase activity"/>
    <property type="evidence" value="ECO:0007669"/>
    <property type="project" value="UniProtKB-KW"/>
</dbReference>
<dbReference type="EMBL" id="QVRA01000004">
    <property type="protein sequence ID" value="RJG56334.1"/>
    <property type="molecule type" value="Genomic_DNA"/>
</dbReference>
<organism evidence="1 2">
    <name type="scientific">Sphingobium terrigena</name>
    <dbReference type="NCBI Taxonomy" id="2304063"/>
    <lineage>
        <taxon>Bacteria</taxon>
        <taxon>Pseudomonadati</taxon>
        <taxon>Pseudomonadota</taxon>
        <taxon>Alphaproteobacteria</taxon>
        <taxon>Sphingomonadales</taxon>
        <taxon>Sphingomonadaceae</taxon>
        <taxon>Sphingobium</taxon>
    </lineage>
</organism>